<dbReference type="InterPro" id="IPR051320">
    <property type="entry name" value="Viral_Replic_Matur_Polypro"/>
</dbReference>
<dbReference type="PROSITE" id="PS50878">
    <property type="entry name" value="RT_POL"/>
    <property type="match status" value="1"/>
</dbReference>
<dbReference type="AlphaFoldDB" id="A0A4Q2D2P1"/>
<evidence type="ECO:0000313" key="3">
    <source>
        <dbReference type="EMBL" id="RXW12425.1"/>
    </source>
</evidence>
<dbReference type="CDD" id="cd00303">
    <property type="entry name" value="retropepsin_like"/>
    <property type="match status" value="1"/>
</dbReference>
<comment type="caution">
    <text evidence="3">The sequence shown here is derived from an EMBL/GenBank/DDBJ whole genome shotgun (WGS) entry which is preliminary data.</text>
</comment>
<dbReference type="Pfam" id="PF17919">
    <property type="entry name" value="RT_RNaseH_2"/>
    <property type="match status" value="1"/>
</dbReference>
<dbReference type="CDD" id="cd01647">
    <property type="entry name" value="RT_LTR"/>
    <property type="match status" value="1"/>
</dbReference>
<reference evidence="3 4" key="1">
    <citation type="submission" date="2019-01" db="EMBL/GenBank/DDBJ databases">
        <title>Draft genome sequence of Psathyrella aberdarensis IHI B618.</title>
        <authorList>
            <person name="Buettner E."/>
            <person name="Kellner H."/>
        </authorList>
    </citation>
    <scope>NUCLEOTIDE SEQUENCE [LARGE SCALE GENOMIC DNA]</scope>
    <source>
        <strain evidence="3 4">IHI B618</strain>
    </source>
</reference>
<dbReference type="Pfam" id="PF08284">
    <property type="entry name" value="RVP_2"/>
    <property type="match status" value="1"/>
</dbReference>
<dbReference type="Proteomes" id="UP000290288">
    <property type="component" value="Unassembled WGS sequence"/>
</dbReference>
<organism evidence="3 4">
    <name type="scientific">Candolleomyces aberdarensis</name>
    <dbReference type="NCBI Taxonomy" id="2316362"/>
    <lineage>
        <taxon>Eukaryota</taxon>
        <taxon>Fungi</taxon>
        <taxon>Dikarya</taxon>
        <taxon>Basidiomycota</taxon>
        <taxon>Agaricomycotina</taxon>
        <taxon>Agaricomycetes</taxon>
        <taxon>Agaricomycetidae</taxon>
        <taxon>Agaricales</taxon>
        <taxon>Agaricineae</taxon>
        <taxon>Psathyrellaceae</taxon>
        <taxon>Candolleomyces</taxon>
    </lineage>
</organism>
<feature type="domain" description="Reverse transcriptase" evidence="2">
    <location>
        <begin position="635"/>
        <end position="816"/>
    </location>
</feature>
<evidence type="ECO:0000256" key="1">
    <source>
        <dbReference type="SAM" id="MobiDB-lite"/>
    </source>
</evidence>
<protein>
    <recommendedName>
        <fullName evidence="2">Reverse transcriptase domain-containing protein</fullName>
    </recommendedName>
</protein>
<name>A0A4Q2D2P1_9AGAR</name>
<dbReference type="PANTHER" id="PTHR33064:SF37">
    <property type="entry name" value="RIBONUCLEASE H"/>
    <property type="match status" value="1"/>
</dbReference>
<dbReference type="InterPro" id="IPR043502">
    <property type="entry name" value="DNA/RNA_pol_sf"/>
</dbReference>
<feature type="region of interest" description="Disordered" evidence="1">
    <location>
        <begin position="198"/>
        <end position="225"/>
    </location>
</feature>
<proteinExistence type="predicted"/>
<dbReference type="InterPro" id="IPR043128">
    <property type="entry name" value="Rev_trsase/Diguanyl_cyclase"/>
</dbReference>
<accession>A0A4Q2D2P1</accession>
<dbReference type="EMBL" id="SDEE01001248">
    <property type="protein sequence ID" value="RXW12425.1"/>
    <property type="molecule type" value="Genomic_DNA"/>
</dbReference>
<dbReference type="InterPro" id="IPR021109">
    <property type="entry name" value="Peptidase_aspartic_dom_sf"/>
</dbReference>
<feature type="compositionally biased region" description="Polar residues" evidence="1">
    <location>
        <begin position="209"/>
        <end position="222"/>
    </location>
</feature>
<sequence>MNVENYPVASLETAPKVPPTLRPGDITPEIARHFENGCKSYISDKGIKEDEQVRRILNSCFQDNRIIHWVDCNRERFEAMSFAEFMVEFRDEWLEHEWARKLDSKLRVMRQKNRPFREWYNDFYSQTLLLTGTSEEMSEKDVRKLVYSLMDDHLRSRADLERIRSLTTLKAWTNALVNEDRAIRTDIAHLRKRVNYEGHSVANGGRNGRASSGPASTTSSDNQRARLPALTQDERALLDDHDGCYKCREFYVGHRSGNCTAGYPSGANYVRLSVARAHEDATKRGVKFGSKLKNKEGGSGKGKGVAAATIVDDEDDEDVEEVAVSAISGAVDYESESDVSRPIPRLSLPSLHWNALVWDGDDVPSLPATCLLDCGSQLVLVSESFVQRSGLALSPLPRPIKINVAIPEVPDSARSLSKKKEIVYNNGVSLTVSSSDNVWSSLTTTAVIVPRLIDDCDIILGLPWLSANKIVMDYEKRSAVSKSSGYDLLLPTQPQDAQRSYKRGRWTRNEVSTLRRNFRDMLRELEATLWRRNLTMCSTSDGNGRVFPDRKPEIVAAIATKITDLNEELEMAELTRRILSDYADVFGPVPRVADLPEHDYCRVTLKDPSVKLDSRAYPSPRKYREAWTRLIDDHITAGRIIPSSSQHSSPAFLVPKADPTADPRLVVDYRKLNANVVPDAYPLPSIPEIFSDCGKARFWCKFDMTNSFFQTRVHPDDRHLFAMNTPMGAFEWVVMPMGFKNAPSIHQRRMVTALREHLRRICHVFIDDCIGWANSLRQHEENVRKLLDACRANGLYLNAKKSIVVSTSVSFLGHVIDRTGLHADGSKVDKVLNWPVPRSVKDVRSFLGLVRYLSAFLPSLAQHTAVLDPLTSNSLKTCFPDWTPAFQAAFDGIKNLVVSSDCLTFIDHENPGDNKIFVTTDASNIATGAVLSFGPTWETARPVAFDSNGSFLRGTTLPGA</sequence>
<dbReference type="Gene3D" id="3.30.70.270">
    <property type="match status" value="2"/>
</dbReference>
<dbReference type="PANTHER" id="PTHR33064">
    <property type="entry name" value="POL PROTEIN"/>
    <property type="match status" value="1"/>
</dbReference>
<dbReference type="Pfam" id="PF00078">
    <property type="entry name" value="RVT_1"/>
    <property type="match status" value="1"/>
</dbReference>
<dbReference type="STRING" id="2316362.A0A4Q2D2P1"/>
<evidence type="ECO:0000313" key="4">
    <source>
        <dbReference type="Proteomes" id="UP000290288"/>
    </source>
</evidence>
<evidence type="ECO:0000259" key="2">
    <source>
        <dbReference type="PROSITE" id="PS50878"/>
    </source>
</evidence>
<dbReference type="Gene3D" id="3.10.10.10">
    <property type="entry name" value="HIV Type 1 Reverse Transcriptase, subunit A, domain 1"/>
    <property type="match status" value="1"/>
</dbReference>
<dbReference type="OrthoDB" id="2369050at2759"/>
<gene>
    <name evidence="3" type="ORF">EST38_g13429</name>
</gene>
<dbReference type="InterPro" id="IPR041577">
    <property type="entry name" value="RT_RNaseH_2"/>
</dbReference>
<dbReference type="InterPro" id="IPR000477">
    <property type="entry name" value="RT_dom"/>
</dbReference>
<dbReference type="Gene3D" id="2.40.70.10">
    <property type="entry name" value="Acid Proteases"/>
    <property type="match status" value="1"/>
</dbReference>
<keyword evidence="4" id="KW-1185">Reference proteome</keyword>
<dbReference type="SUPFAM" id="SSF56672">
    <property type="entry name" value="DNA/RNA polymerases"/>
    <property type="match status" value="1"/>
</dbReference>